<dbReference type="InterPro" id="IPR004839">
    <property type="entry name" value="Aminotransferase_I/II_large"/>
</dbReference>
<dbReference type="InterPro" id="IPR015421">
    <property type="entry name" value="PyrdxlP-dep_Trfase_major"/>
</dbReference>
<evidence type="ECO:0000313" key="9">
    <source>
        <dbReference type="Proteomes" id="UP001158576"/>
    </source>
</evidence>
<dbReference type="SUPFAM" id="SSF53383">
    <property type="entry name" value="PLP-dependent transferases"/>
    <property type="match status" value="1"/>
</dbReference>
<dbReference type="PANTHER" id="PTHR46383:SF1">
    <property type="entry name" value="ASPARTATE AMINOTRANSFERASE"/>
    <property type="match status" value="1"/>
</dbReference>
<dbReference type="SUPFAM" id="SSF50494">
    <property type="entry name" value="Trypsin-like serine proteases"/>
    <property type="match status" value="1"/>
</dbReference>
<gene>
    <name evidence="8" type="ORF">OKIOD_LOCUS13029</name>
</gene>
<evidence type="ECO:0000256" key="1">
    <source>
        <dbReference type="ARBA" id="ARBA00001933"/>
    </source>
</evidence>
<dbReference type="Pfam" id="PF00089">
    <property type="entry name" value="Trypsin"/>
    <property type="match status" value="1"/>
</dbReference>
<dbReference type="Gene3D" id="2.40.10.10">
    <property type="entry name" value="Trypsin-like serine proteases"/>
    <property type="match status" value="1"/>
</dbReference>
<organism evidence="8 9">
    <name type="scientific">Oikopleura dioica</name>
    <name type="common">Tunicate</name>
    <dbReference type="NCBI Taxonomy" id="34765"/>
    <lineage>
        <taxon>Eukaryota</taxon>
        <taxon>Metazoa</taxon>
        <taxon>Chordata</taxon>
        <taxon>Tunicata</taxon>
        <taxon>Appendicularia</taxon>
        <taxon>Copelata</taxon>
        <taxon>Oikopleuridae</taxon>
        <taxon>Oikopleura</taxon>
    </lineage>
</organism>
<dbReference type="Pfam" id="PF11790">
    <property type="entry name" value="Glyco_hydro_cc"/>
    <property type="match status" value="1"/>
</dbReference>
<dbReference type="InterPro" id="IPR043504">
    <property type="entry name" value="Peptidase_S1_PA_chymotrypsin"/>
</dbReference>
<keyword evidence="3" id="KW-0032">Aminotransferase</keyword>
<evidence type="ECO:0000256" key="3">
    <source>
        <dbReference type="ARBA" id="ARBA00022576"/>
    </source>
</evidence>
<dbReference type="InterPro" id="IPR009003">
    <property type="entry name" value="Peptidase_S1_PA"/>
</dbReference>
<evidence type="ECO:0000256" key="5">
    <source>
        <dbReference type="ARBA" id="ARBA00022898"/>
    </source>
</evidence>
<dbReference type="InterPro" id="IPR018114">
    <property type="entry name" value="TRYPSIN_HIS"/>
</dbReference>
<dbReference type="SUPFAM" id="SSF51445">
    <property type="entry name" value="(Trans)glycosidases"/>
    <property type="match status" value="1"/>
</dbReference>
<dbReference type="EMBL" id="OU015567">
    <property type="protein sequence ID" value="CAG5109774.1"/>
    <property type="molecule type" value="Genomic_DNA"/>
</dbReference>
<dbReference type="PROSITE" id="PS00134">
    <property type="entry name" value="TRYPSIN_HIS"/>
    <property type="match status" value="1"/>
</dbReference>
<sequence>MADWIKADLRGGTGSANMQFNEKIKKLRAEGETIHHLGFGQCPFPVPEGAVKELQNNAARSTYTPIQGILPLREAIVDFHKKLDDVHHFTADDVIVAPGSKELIYLIKNALETSVVLPTPAWPTYLPQTKLARKAIIRIDRTYETGWKLTAKMLSDALRTNPVPPKSLLVFTNPDNPTGCVYSEEELQSLAAVCREKDLIVLSDEIYARCFTNGGENLSIAKFYPEGTLICSGIAKWCGGGGWRVGYVMFPKELRPLYDAVIREGGQTYATVAEPIQWASVKLYKFEEEMQNYNKHFQRILGAVTDYAYKELVKVGVKCHPASAAFYLFPDFEICRAKLLEKSCKTGQDMCDLLFEEEKVALMPGGPSFLRPEEELTSRLCYIDFNGGDAMKASEKIGLEKSLPEDFVEKEVKTMFDAIQKLCDFVKRTTSTKAQTTSSSEFKPLSDILTVDLDSCTNNVNFPSGNITETGGISRIVGGVAASENSWPWITRFFLRETIGSGSGRGCGGTIIHTNWVLSAAHCCEDMVEIYATFGDIDSDTYDSDQYFLRSTEFYNHPEYGNMSDGTGANSDWCLIKFDNNIIAADPEKKTRIACLPDAEPDHGEACWTAGWGLTSPGGTTGSDELVSVGVNIMSQEYCTNKSYYGKILRLVADDICVGVPDLNGDNITDGGKSPCQDYIRLISSTTAFAVDLAAKSGKHEARNQDGGALVQNIQEILVKTEDDQEERDAEKQRKKGLTGTDCDTSSLTIAKFSADIKCAEGDFIPEETMCTLQCISQGTAPVFAELLCRKGELHPPGFLLNYYWSDWDMENGLKVSCEIPDNVPAPGIKRGMAIWNHGDQADFVRTYNTVHKNPESPTIGWISFWSLSHSWWSFQEEGDEELLAENMHVWPIMAYPRCRQDTDSRYGDGTCDQEACGSKPWANTCTHPKYNFPRNNEVLKTGEKWMGYLNEPYGDSQANLTVPNAFELWPSFWKRVEEHAVNHNVSTDEIGIVGPSIAAKSGAMDWGEDFYFNLPEHVRIDAINVHEYRVNGGQQGVDCKCEPILLRDTLSHYKAKFGYPVWLVEFNCGNGWWDCPNEQHHDYMKETLPMLEEMPWVVRYNWMAALTETQFGALNSNVAPYPLTELGETYNNFVWDRVNNHNPQWGDNAGVEDKKVE</sequence>
<dbReference type="CDD" id="cd00609">
    <property type="entry name" value="AAT_like"/>
    <property type="match status" value="1"/>
</dbReference>
<name>A0ABN7T3E0_OIKDI</name>
<keyword evidence="9" id="KW-1185">Reference proteome</keyword>
<keyword evidence="5" id="KW-0663">Pyridoxal phosphate</keyword>
<proteinExistence type="inferred from homology"/>
<comment type="cofactor">
    <cofactor evidence="1">
        <name>pyridoxal 5'-phosphate</name>
        <dbReference type="ChEBI" id="CHEBI:597326"/>
    </cofactor>
</comment>
<dbReference type="Gene3D" id="3.90.1150.10">
    <property type="entry name" value="Aspartate Aminotransferase, domain 1"/>
    <property type="match status" value="1"/>
</dbReference>
<dbReference type="Gene3D" id="3.40.640.10">
    <property type="entry name" value="Type I PLP-dependent aspartate aminotransferase-like (Major domain)"/>
    <property type="match status" value="1"/>
</dbReference>
<reference evidence="8 9" key="1">
    <citation type="submission" date="2021-04" db="EMBL/GenBank/DDBJ databases">
        <authorList>
            <person name="Bliznina A."/>
        </authorList>
    </citation>
    <scope>NUCLEOTIDE SEQUENCE [LARGE SCALE GENOMIC DNA]</scope>
</reference>
<dbReference type="InterPro" id="IPR017853">
    <property type="entry name" value="GH"/>
</dbReference>
<evidence type="ECO:0000256" key="6">
    <source>
        <dbReference type="SAM" id="MobiDB-lite"/>
    </source>
</evidence>
<dbReference type="PANTHER" id="PTHR46383">
    <property type="entry name" value="ASPARTATE AMINOTRANSFERASE"/>
    <property type="match status" value="1"/>
</dbReference>
<dbReference type="InterPro" id="IPR015422">
    <property type="entry name" value="PyrdxlP-dep_Trfase_small"/>
</dbReference>
<dbReference type="InterPro" id="IPR015424">
    <property type="entry name" value="PyrdxlP-dep_Trfase"/>
</dbReference>
<feature type="domain" description="Peptidase S1" evidence="7">
    <location>
        <begin position="476"/>
        <end position="808"/>
    </location>
</feature>
<feature type="region of interest" description="Disordered" evidence="6">
    <location>
        <begin position="721"/>
        <end position="742"/>
    </location>
</feature>
<comment type="similarity">
    <text evidence="2">Belongs to the class-I pyridoxal-phosphate-dependent aminotransferase family.</text>
</comment>
<dbReference type="Proteomes" id="UP001158576">
    <property type="component" value="Chromosome 2"/>
</dbReference>
<dbReference type="InterPro" id="IPR001254">
    <property type="entry name" value="Trypsin_dom"/>
</dbReference>
<evidence type="ECO:0000259" key="7">
    <source>
        <dbReference type="PROSITE" id="PS50240"/>
    </source>
</evidence>
<evidence type="ECO:0000256" key="2">
    <source>
        <dbReference type="ARBA" id="ARBA00007441"/>
    </source>
</evidence>
<dbReference type="InterPro" id="IPR024655">
    <property type="entry name" value="Asl1_glyco_hydro_catalytic"/>
</dbReference>
<dbReference type="Pfam" id="PF00155">
    <property type="entry name" value="Aminotran_1_2"/>
    <property type="match status" value="1"/>
</dbReference>
<evidence type="ECO:0000313" key="8">
    <source>
        <dbReference type="EMBL" id="CAG5109774.1"/>
    </source>
</evidence>
<dbReference type="InterPro" id="IPR050596">
    <property type="entry name" value="AspAT/PAT-like"/>
</dbReference>
<evidence type="ECO:0000256" key="4">
    <source>
        <dbReference type="ARBA" id="ARBA00022679"/>
    </source>
</evidence>
<keyword evidence="4" id="KW-0808">Transferase</keyword>
<accession>A0ABN7T3E0</accession>
<dbReference type="PROSITE" id="PS50240">
    <property type="entry name" value="TRYPSIN_DOM"/>
    <property type="match status" value="1"/>
</dbReference>
<dbReference type="SMART" id="SM00020">
    <property type="entry name" value="Tryp_SPc"/>
    <property type="match status" value="1"/>
</dbReference>
<protein>
    <submittedName>
        <fullName evidence="8">Oidioi.mRNA.OKI2018_I69.chr2.g4264.t1.cds</fullName>
    </submittedName>
</protein>